<accession>A0A485LNB7</accession>
<keyword evidence="5" id="KW-1185">Reference proteome</keyword>
<gene>
    <name evidence="4" type="primary">Aste57867_23533</name>
    <name evidence="3" type="ORF">As57867_023462</name>
    <name evidence="4" type="ORF">ASTE57867_23533</name>
</gene>
<evidence type="ECO:0000313" key="5">
    <source>
        <dbReference type="Proteomes" id="UP000332933"/>
    </source>
</evidence>
<name>A0A485LNB7_9STRA</name>
<dbReference type="InterPro" id="IPR044068">
    <property type="entry name" value="CB"/>
</dbReference>
<dbReference type="OrthoDB" id="164891at2759"/>
<evidence type="ECO:0000259" key="2">
    <source>
        <dbReference type="PROSITE" id="PS51900"/>
    </source>
</evidence>
<dbReference type="EMBL" id="CAADRA010007304">
    <property type="protein sequence ID" value="VFU00178.1"/>
    <property type="molecule type" value="Genomic_DNA"/>
</dbReference>
<dbReference type="GO" id="GO:0015074">
    <property type="term" value="P:DNA integration"/>
    <property type="evidence" value="ECO:0007669"/>
    <property type="project" value="InterPro"/>
</dbReference>
<reference evidence="3" key="2">
    <citation type="submission" date="2019-06" db="EMBL/GenBank/DDBJ databases">
        <title>Genomics analysis of Aphanomyces spp. identifies a new class of oomycete effector associated with host adaptation.</title>
        <authorList>
            <person name="Gaulin E."/>
        </authorList>
    </citation>
    <scope>NUCLEOTIDE SEQUENCE</scope>
    <source>
        <strain evidence="3">CBS 578.67</strain>
    </source>
</reference>
<organism evidence="4 5">
    <name type="scientific">Aphanomyces stellatus</name>
    <dbReference type="NCBI Taxonomy" id="120398"/>
    <lineage>
        <taxon>Eukaryota</taxon>
        <taxon>Sar</taxon>
        <taxon>Stramenopiles</taxon>
        <taxon>Oomycota</taxon>
        <taxon>Saprolegniomycetes</taxon>
        <taxon>Saprolegniales</taxon>
        <taxon>Verrucalvaceae</taxon>
        <taxon>Aphanomyces</taxon>
    </lineage>
</organism>
<reference evidence="4 5" key="1">
    <citation type="submission" date="2019-03" db="EMBL/GenBank/DDBJ databases">
        <authorList>
            <person name="Gaulin E."/>
            <person name="Dumas B."/>
        </authorList>
    </citation>
    <scope>NUCLEOTIDE SEQUENCE [LARGE SCALE GENOMIC DNA]</scope>
    <source>
        <strain evidence="4">CBS 568.67</strain>
    </source>
</reference>
<dbReference type="InterPro" id="IPR011010">
    <property type="entry name" value="DNA_brk_join_enz"/>
</dbReference>
<dbReference type="GO" id="GO:0003677">
    <property type="term" value="F:DNA binding"/>
    <property type="evidence" value="ECO:0007669"/>
    <property type="project" value="InterPro"/>
</dbReference>
<dbReference type="AlphaFoldDB" id="A0A485LNB7"/>
<evidence type="ECO:0000313" key="4">
    <source>
        <dbReference type="EMBL" id="VFU00178.1"/>
    </source>
</evidence>
<dbReference type="SUPFAM" id="SSF56349">
    <property type="entry name" value="DNA breaking-rejoining enzymes"/>
    <property type="match status" value="1"/>
</dbReference>
<dbReference type="EMBL" id="VJMH01007278">
    <property type="protein sequence ID" value="KAF0684488.1"/>
    <property type="molecule type" value="Genomic_DNA"/>
</dbReference>
<dbReference type="PROSITE" id="PS51900">
    <property type="entry name" value="CB"/>
    <property type="match status" value="1"/>
</dbReference>
<evidence type="ECO:0000313" key="3">
    <source>
        <dbReference type="EMBL" id="KAF0684488.1"/>
    </source>
</evidence>
<sequence>MSSNARHSTSLDDIRGMRVAKSTKAGYRSGLNQIKKWIVAHGSPDMLASDGSIDLSTFKYSDFLEFIQWSYQNTSNKPGTLASYRSAIKDYYKRKGMDVPIQYDDDMKDLFQGECDVTMLSKRSVVCIKESGKRPLGYSMYESLSLESLKLMDGGFAHLFLTLSWNLMCRSMSTQTVLFDHISFEEDAIGVVFHKSKTDQSGEKSRDPRHIYANPFKPATCVFLALGVYLASHPQLAPGQLFPGGTQRDRFGKSLARLAAGIASPESGAIGTHSIRKGVATFACSGSTSGPSMASVCLRCGWTLGHVLERYIHYERAGDQYLGRVVAGLPNHKSDFAVLPPHFPLNADDNVRQIVAIVFPQLAMEIHLWGVLSFALASLVYHFEFLVQILPPTHPLLSSAIFANLTIMATLKARVVLSSTRHAPTGIPPHVDLFKIIERNHIAIQNLPDAISGKLQHILQEHVVSSGSITRQFLESALSDFVDRIAPRADAQATSTPATHNGALLGWPAIDAANGF</sequence>
<dbReference type="InterPro" id="IPR013762">
    <property type="entry name" value="Integrase-like_cat_sf"/>
</dbReference>
<dbReference type="GO" id="GO:0006310">
    <property type="term" value="P:DNA recombination"/>
    <property type="evidence" value="ECO:0007669"/>
    <property type="project" value="UniProtKB-KW"/>
</dbReference>
<protein>
    <submittedName>
        <fullName evidence="4">Aste57867_23533 protein</fullName>
    </submittedName>
</protein>
<proteinExistence type="predicted"/>
<keyword evidence="1" id="KW-0233">DNA recombination</keyword>
<evidence type="ECO:0000256" key="1">
    <source>
        <dbReference type="ARBA" id="ARBA00023172"/>
    </source>
</evidence>
<feature type="domain" description="Core-binding (CB)" evidence="2">
    <location>
        <begin position="1"/>
        <end position="96"/>
    </location>
</feature>
<dbReference type="Gene3D" id="1.10.443.10">
    <property type="entry name" value="Intergrase catalytic core"/>
    <property type="match status" value="1"/>
</dbReference>
<dbReference type="Proteomes" id="UP000332933">
    <property type="component" value="Unassembled WGS sequence"/>
</dbReference>